<dbReference type="AlphaFoldDB" id="A0A5B7YGV8"/>
<dbReference type="PANTHER" id="PTHR30137">
    <property type="entry name" value="LUCIFERASE-LIKE MONOOXYGENASE"/>
    <property type="match status" value="1"/>
</dbReference>
<dbReference type="FunFam" id="3.20.20.30:FF:000002">
    <property type="entry name" value="LLM class flavin-dependent oxidoreductase"/>
    <property type="match status" value="1"/>
</dbReference>
<dbReference type="OrthoDB" id="7903015at2"/>
<reference evidence="4 5" key="1">
    <citation type="submission" date="2019-04" db="EMBL/GenBank/DDBJ databases">
        <title>Salinimonas iocasae sp. nov., a halophilic bacterium isolated from the outer tube casing of tubeworms in Okinawa Trough.</title>
        <authorList>
            <person name="Zhang H."/>
            <person name="Wang H."/>
            <person name="Li C."/>
        </authorList>
    </citation>
    <scope>NUCLEOTIDE SEQUENCE [LARGE SCALE GENOMIC DNA]</scope>
    <source>
        <strain evidence="4 5">KX18D6</strain>
    </source>
</reference>
<dbReference type="Pfam" id="PF00296">
    <property type="entry name" value="Bac_luciferase"/>
    <property type="match status" value="1"/>
</dbReference>
<dbReference type="EMBL" id="CP039852">
    <property type="protein sequence ID" value="QCZ94590.1"/>
    <property type="molecule type" value="Genomic_DNA"/>
</dbReference>
<sequence length="339" mass="36421">MTSPVPLSILDLAHIGENQSVQQAMAKSQAIAVLAENSQFERLWLAEHHGMRGVASAATSTLLANLGALTQSIRLGSGGVMLPNHAPLVVAEQYGTLDALYPGRIDLGLGRAPGTDPATSNALRRDLNKNVGDYPSDIQQLQRYLSDDSGDAQVLAVPGAGSHVPLYLLGSSLYSAQLAGKLGLPFSFASHFAPDALFDAINIYKMNFSPSAQLNKPYVMAGVMAVVAESDDDANYHFSSVQQQFANLRRGANAPMPAPVDDIYKHLSEVEVQTINRTLRYAVKGTPDSVEKQLSEFVEATGVDEVILSFPVYDDKQCLESIRLVGEMHSIKAAPSWQA</sequence>
<evidence type="ECO:0000313" key="4">
    <source>
        <dbReference type="EMBL" id="QCZ94590.1"/>
    </source>
</evidence>
<dbReference type="SUPFAM" id="SSF51679">
    <property type="entry name" value="Bacterial luciferase-like"/>
    <property type="match status" value="1"/>
</dbReference>
<dbReference type="InterPro" id="IPR036661">
    <property type="entry name" value="Luciferase-like_sf"/>
</dbReference>
<dbReference type="InterPro" id="IPR050766">
    <property type="entry name" value="Bact_Lucif_Oxidored"/>
</dbReference>
<dbReference type="NCBIfam" id="TIGR03558">
    <property type="entry name" value="oxido_grp_1"/>
    <property type="match status" value="1"/>
</dbReference>
<dbReference type="Proteomes" id="UP000304912">
    <property type="component" value="Chromosome"/>
</dbReference>
<dbReference type="KEGG" id="salk:FBQ74_14435"/>
<dbReference type="GO" id="GO:0005829">
    <property type="term" value="C:cytosol"/>
    <property type="evidence" value="ECO:0007669"/>
    <property type="project" value="TreeGrafter"/>
</dbReference>
<dbReference type="GO" id="GO:0016705">
    <property type="term" value="F:oxidoreductase activity, acting on paired donors, with incorporation or reduction of molecular oxygen"/>
    <property type="evidence" value="ECO:0007669"/>
    <property type="project" value="InterPro"/>
</dbReference>
<dbReference type="Gene3D" id="3.20.20.30">
    <property type="entry name" value="Luciferase-like domain"/>
    <property type="match status" value="1"/>
</dbReference>
<gene>
    <name evidence="4" type="ORF">FBQ74_14435</name>
</gene>
<evidence type="ECO:0000256" key="1">
    <source>
        <dbReference type="ARBA" id="ARBA00007789"/>
    </source>
</evidence>
<dbReference type="InterPro" id="IPR011251">
    <property type="entry name" value="Luciferase-like_dom"/>
</dbReference>
<dbReference type="PANTHER" id="PTHR30137:SF6">
    <property type="entry name" value="LUCIFERASE-LIKE MONOOXYGENASE"/>
    <property type="match status" value="1"/>
</dbReference>
<evidence type="ECO:0000256" key="2">
    <source>
        <dbReference type="ARBA" id="ARBA00074555"/>
    </source>
</evidence>
<feature type="domain" description="Luciferase-like" evidence="3">
    <location>
        <begin position="7"/>
        <end position="304"/>
    </location>
</feature>
<protein>
    <recommendedName>
        <fullName evidence="2">Luciferase-like monooxygenase</fullName>
    </recommendedName>
</protein>
<dbReference type="InterPro" id="IPR019949">
    <property type="entry name" value="CmoO-like"/>
</dbReference>
<proteinExistence type="predicted"/>
<evidence type="ECO:0000259" key="3">
    <source>
        <dbReference type="Pfam" id="PF00296"/>
    </source>
</evidence>
<name>A0A5B7YGV8_9ALTE</name>
<organism evidence="4 5">
    <name type="scientific">Salinimonas iocasae</name>
    <dbReference type="NCBI Taxonomy" id="2572577"/>
    <lineage>
        <taxon>Bacteria</taxon>
        <taxon>Pseudomonadati</taxon>
        <taxon>Pseudomonadota</taxon>
        <taxon>Gammaproteobacteria</taxon>
        <taxon>Alteromonadales</taxon>
        <taxon>Alteromonadaceae</taxon>
        <taxon>Alteromonas/Salinimonas group</taxon>
        <taxon>Salinimonas</taxon>
    </lineage>
</organism>
<dbReference type="RefSeq" id="WP_139757327.1">
    <property type="nucleotide sequence ID" value="NZ_CP039852.1"/>
</dbReference>
<keyword evidence="5" id="KW-1185">Reference proteome</keyword>
<comment type="similarity">
    <text evidence="1">To bacterial alkanal monooxygenase alpha and beta chains.</text>
</comment>
<accession>A0A5B7YGV8</accession>
<evidence type="ECO:0000313" key="5">
    <source>
        <dbReference type="Proteomes" id="UP000304912"/>
    </source>
</evidence>